<dbReference type="RefSeq" id="WP_070110923.1">
    <property type="nucleotide sequence ID" value="NZ_LZFO01000035.1"/>
</dbReference>
<dbReference type="EMBL" id="LZFO01000035">
    <property type="protein sequence ID" value="OFI05040.1"/>
    <property type="molecule type" value="Genomic_DNA"/>
</dbReference>
<evidence type="ECO:0000313" key="1">
    <source>
        <dbReference type="EMBL" id="OFI05040.1"/>
    </source>
</evidence>
<organism evidence="1 2">
    <name type="scientific">Clostridium acetireducens DSM 10703</name>
    <dbReference type="NCBI Taxonomy" id="1121290"/>
    <lineage>
        <taxon>Bacteria</taxon>
        <taxon>Bacillati</taxon>
        <taxon>Bacillota</taxon>
        <taxon>Clostridia</taxon>
        <taxon>Eubacteriales</taxon>
        <taxon>Clostridiaceae</taxon>
        <taxon>Clostridium</taxon>
    </lineage>
</organism>
<name>A0A1E8EWR3_9CLOT</name>
<dbReference type="InterPro" id="IPR018708">
    <property type="entry name" value="DUF2225"/>
</dbReference>
<dbReference type="PATRIC" id="fig|1121290.3.peg.1978"/>
<dbReference type="Pfam" id="PF09986">
    <property type="entry name" value="DUF2225"/>
    <property type="match status" value="1"/>
</dbReference>
<evidence type="ECO:0008006" key="3">
    <source>
        <dbReference type="Google" id="ProtNLM"/>
    </source>
</evidence>
<reference evidence="1 2" key="1">
    <citation type="submission" date="2016-06" db="EMBL/GenBank/DDBJ databases">
        <title>Genome sequence of Clostridium acetireducens DSM 10703.</title>
        <authorList>
            <person name="Poehlein A."/>
            <person name="Fluechter S."/>
            <person name="Duerre P."/>
            <person name="Daniel R."/>
        </authorList>
    </citation>
    <scope>NUCLEOTIDE SEQUENCE [LARGE SCALE GENOMIC DNA]</scope>
    <source>
        <strain evidence="1 2">DSM 10703</strain>
    </source>
</reference>
<accession>A0A1E8EWR3</accession>
<evidence type="ECO:0000313" key="2">
    <source>
        <dbReference type="Proteomes" id="UP000175744"/>
    </source>
</evidence>
<comment type="caution">
    <text evidence="1">The sequence shown here is derived from an EMBL/GenBank/DDBJ whole genome shotgun (WGS) entry which is preliminary data.</text>
</comment>
<dbReference type="STRING" id="1121290.CLAOCE_19610"/>
<dbReference type="AlphaFoldDB" id="A0A1E8EWR3"/>
<dbReference type="Proteomes" id="UP000175744">
    <property type="component" value="Unassembled WGS sequence"/>
</dbReference>
<gene>
    <name evidence="1" type="ORF">CLOACE_19610</name>
</gene>
<dbReference type="Gene3D" id="1.25.40.10">
    <property type="entry name" value="Tetratricopeptide repeat domain"/>
    <property type="match status" value="1"/>
</dbReference>
<dbReference type="InterPro" id="IPR011990">
    <property type="entry name" value="TPR-like_helical_dom_sf"/>
</dbReference>
<protein>
    <recommendedName>
        <fullName evidence="3">DUF2225 domain-containing protein</fullName>
    </recommendedName>
</protein>
<keyword evidence="2" id="KW-1185">Reference proteome</keyword>
<proteinExistence type="predicted"/>
<dbReference type="OrthoDB" id="9780343at2"/>
<sequence>MSKNFFSELENLGFKDLNDIDIYKKKDSDNLNKKNNKELNKKSLLYEKELICPVCKNKFKAKAVKTSAARMEGKDSDFFIRYYIINPYFYDVWLCNNCGYATMKKDFKNIKSYEIDLIKKHITSKWKGRKYPDLYDLDTAIERYKISLLNYVVMESKSSKKAMNCLKIAWMYRLKNDYEKELHFLKQALEGFNYTFQYESSNNIYGMNKFTLMYLIGELNRRIGNDDIALQWFSKVVTSLGINSRLKEMARDQRDLIKEKQKSSNNTEDFSIDATENFEKKVNLKNNKKGFFSKLFNK</sequence>